<evidence type="ECO:0000256" key="5">
    <source>
        <dbReference type="ARBA" id="ARBA00022840"/>
    </source>
</evidence>
<gene>
    <name evidence="11" type="ORF">M9Y10_024145</name>
</gene>
<keyword evidence="8" id="KW-0694">RNA-binding</keyword>
<keyword evidence="4" id="KW-0378">Hydrolase</keyword>
<organism evidence="11 12">
    <name type="scientific">Tritrichomonas musculus</name>
    <dbReference type="NCBI Taxonomy" id="1915356"/>
    <lineage>
        <taxon>Eukaryota</taxon>
        <taxon>Metamonada</taxon>
        <taxon>Parabasalia</taxon>
        <taxon>Tritrichomonadida</taxon>
        <taxon>Tritrichomonadidae</taxon>
        <taxon>Tritrichomonas</taxon>
    </lineage>
</organism>
<dbReference type="SUPFAM" id="SSF53098">
    <property type="entry name" value="Ribonuclease H-like"/>
    <property type="match status" value="1"/>
</dbReference>
<feature type="region of interest" description="Disordered" evidence="9">
    <location>
        <begin position="151"/>
        <end position="207"/>
    </location>
</feature>
<keyword evidence="3" id="KW-0547">Nucleotide-binding</keyword>
<protein>
    <recommendedName>
        <fullName evidence="10">RRM domain-containing protein</fullName>
    </recommendedName>
</protein>
<dbReference type="InterPro" id="IPR036397">
    <property type="entry name" value="RNaseH_sf"/>
</dbReference>
<feature type="domain" description="RRM" evidence="10">
    <location>
        <begin position="515"/>
        <end position="591"/>
    </location>
</feature>
<comment type="similarity">
    <text evidence="2">Belongs to the SNF2/RAD54 helicase family.</text>
</comment>
<evidence type="ECO:0000256" key="7">
    <source>
        <dbReference type="ARBA" id="ARBA00023242"/>
    </source>
</evidence>
<dbReference type="SMART" id="SM00360">
    <property type="entry name" value="RRM"/>
    <property type="match status" value="2"/>
</dbReference>
<dbReference type="CDD" id="cd00590">
    <property type="entry name" value="RRM_SF"/>
    <property type="match status" value="2"/>
</dbReference>
<feature type="compositionally biased region" description="Basic residues" evidence="9">
    <location>
        <begin position="813"/>
        <end position="822"/>
    </location>
</feature>
<keyword evidence="7" id="KW-0539">Nucleus</keyword>
<dbReference type="PANTHER" id="PTHR45797:SF1">
    <property type="entry name" value="HELICASE ARIP4"/>
    <property type="match status" value="1"/>
</dbReference>
<keyword evidence="12" id="KW-1185">Reference proteome</keyword>
<evidence type="ECO:0000313" key="11">
    <source>
        <dbReference type="EMBL" id="KAK8895675.1"/>
    </source>
</evidence>
<keyword evidence="6" id="KW-0238">DNA-binding</keyword>
<keyword evidence="5" id="KW-0067">ATP-binding</keyword>
<dbReference type="SUPFAM" id="SSF54928">
    <property type="entry name" value="RNA-binding domain, RBD"/>
    <property type="match status" value="2"/>
</dbReference>
<dbReference type="PROSITE" id="PS50102">
    <property type="entry name" value="RRM"/>
    <property type="match status" value="1"/>
</dbReference>
<evidence type="ECO:0000256" key="3">
    <source>
        <dbReference type="ARBA" id="ARBA00022741"/>
    </source>
</evidence>
<dbReference type="InterPro" id="IPR035979">
    <property type="entry name" value="RBD_domain_sf"/>
</dbReference>
<dbReference type="InterPro" id="IPR012337">
    <property type="entry name" value="RNaseH-like_sf"/>
</dbReference>
<feature type="compositionally biased region" description="Acidic residues" evidence="9">
    <location>
        <begin position="183"/>
        <end position="197"/>
    </location>
</feature>
<reference evidence="11 12" key="1">
    <citation type="submission" date="2024-04" db="EMBL/GenBank/DDBJ databases">
        <title>Tritrichomonas musculus Genome.</title>
        <authorList>
            <person name="Alves-Ferreira E."/>
            <person name="Grigg M."/>
            <person name="Lorenzi H."/>
            <person name="Galac M."/>
        </authorList>
    </citation>
    <scope>NUCLEOTIDE SEQUENCE [LARGE SCALE GENOMIC DNA]</scope>
    <source>
        <strain evidence="11 12">EAF2021</strain>
    </source>
</reference>
<dbReference type="Pfam" id="PF00076">
    <property type="entry name" value="RRM_1"/>
    <property type="match status" value="1"/>
</dbReference>
<name>A0ABR2KX49_9EUKA</name>
<dbReference type="EMBL" id="JAPFFF010000003">
    <property type="protein sequence ID" value="KAK8895675.1"/>
    <property type="molecule type" value="Genomic_DNA"/>
</dbReference>
<feature type="compositionally biased region" description="Basic residues" evidence="9">
    <location>
        <begin position="165"/>
        <end position="178"/>
    </location>
</feature>
<comment type="subcellular location">
    <subcellularLocation>
        <location evidence="1">Nucleus</location>
    </subcellularLocation>
</comment>
<keyword evidence="4" id="KW-0347">Helicase</keyword>
<comment type="caution">
    <text evidence="11">The sequence shown here is derived from an EMBL/GenBank/DDBJ whole genome shotgun (WGS) entry which is preliminary data.</text>
</comment>
<evidence type="ECO:0000256" key="9">
    <source>
        <dbReference type="SAM" id="MobiDB-lite"/>
    </source>
</evidence>
<feature type="compositionally biased region" description="Polar residues" evidence="9">
    <location>
        <begin position="958"/>
        <end position="969"/>
    </location>
</feature>
<evidence type="ECO:0000256" key="1">
    <source>
        <dbReference type="ARBA" id="ARBA00004123"/>
    </source>
</evidence>
<dbReference type="Proteomes" id="UP001470230">
    <property type="component" value="Unassembled WGS sequence"/>
</dbReference>
<feature type="compositionally biased region" description="Low complexity" evidence="9">
    <location>
        <begin position="944"/>
        <end position="956"/>
    </location>
</feature>
<feature type="compositionally biased region" description="Polar residues" evidence="9">
    <location>
        <begin position="1374"/>
        <end position="1384"/>
    </location>
</feature>
<feature type="compositionally biased region" description="Polar residues" evidence="9">
    <location>
        <begin position="879"/>
        <end position="943"/>
    </location>
</feature>
<dbReference type="InterPro" id="IPR012677">
    <property type="entry name" value="Nucleotide-bd_a/b_plait_sf"/>
</dbReference>
<feature type="compositionally biased region" description="Basic and acidic residues" evidence="9">
    <location>
        <begin position="1386"/>
        <end position="1459"/>
    </location>
</feature>
<feature type="region of interest" description="Disordered" evidence="9">
    <location>
        <begin position="809"/>
        <end position="969"/>
    </location>
</feature>
<evidence type="ECO:0000259" key="10">
    <source>
        <dbReference type="PROSITE" id="PS50102"/>
    </source>
</evidence>
<dbReference type="Gene3D" id="3.30.70.330">
    <property type="match status" value="2"/>
</dbReference>
<evidence type="ECO:0000256" key="6">
    <source>
        <dbReference type="ARBA" id="ARBA00023125"/>
    </source>
</evidence>
<feature type="region of interest" description="Disordered" evidence="9">
    <location>
        <begin position="1374"/>
        <end position="1466"/>
    </location>
</feature>
<accession>A0ABR2KX49</accession>
<feature type="compositionally biased region" description="Low complexity" evidence="9">
    <location>
        <begin position="831"/>
        <end position="856"/>
    </location>
</feature>
<dbReference type="PANTHER" id="PTHR45797">
    <property type="entry name" value="RAD54-LIKE"/>
    <property type="match status" value="1"/>
</dbReference>
<sequence>MESPTQIRFGEGLPTLLDYDNMFWCTGMTKTVEFFPNKFFTVKMVTSDNKNLEKYLNELDEDCNIYPDDQETSKYGGKIAIDLEWEVEINLFQFCSPKGRVLIIRHPDGMGNRSIFNFLISHKFYGKGTDSDVKQLKKKFSYLIKDDDLKLESNKKTNPRPNVKGNKKSKTKKKKSNKKDKDADDSDVNNNDNDDSPNTDLNDTENKTGNCEVIVSTKISVNFNDIIEDIAKTRLAPYGYSENFVKMTKEFAGESCAEFKDSEMTMSNWAAEKLTIRQVLYAAFDVVAIFACYPNFKPPLNMNQIIKSKNSNKNRAKQNKERKKAINKAKIIVLRNPIKKIYPAIIYGYCGPTNLIDLRLILQDNNSEDDIDFAYPYVFNEILYIFTAFTKEISEADIIKRLRGYADSAKLLSSIDKEIIDDVDPSDITDRDFLYVTNVPNKLFEKFFFSRFLFCFGTNFDFKLISSDETNDDELKPNQGYVQIEPRDASTCYRMRLFIPYLFNMKVDIFPTFLPKIRVDNIPNEYSNSELQKIFPNSIKIDFLRWPNKQSKKTSFIEFKTVEEAEEAIQNKNYLTLITNKETVELRVARYTDEAHLKFLKLFELSVHNCKQHGLDSSRSLRNYFQKYGKIYQAYYDERFEIGHVQFYLRRDAFNAIEEENKNSKNFIEHNFEKEKEENSSHDLVQPLFCETVNEDRIFVIRDVSFEVDDKEIFDLCSPYGEIQDIQTRDLTSYMRYSIKEITYSTHESAYQARLSLFSYTIKGNTVRVAVLNGGNIESTSWKNNQKKQWVIFRNIIFSKKKKIESTKAKNLSLKKNRRRIKKAENDSNENDTNNSSQASSDSNDNNNNNNDSTSSLIAVSNNKDENSSSNLTRLTSNEINNTQTSSDLNETKNANNNVSNQISSDLNDNRNTSTNESSLISSDNNYSQISSDLNNAKNTSTNESSQISSDYSESDFFNGSENSDLNETNTNAISIEQLHKECRKYGEVVRYEVSIENQSDVCVMFSKFEYVDEIKQFIKDDPVLSKFKMESPNNEEFVSVLNPNELGLVFITPAEKEKIKNEMEKLKEVVGSEEESTLVILFKSLHSRPDAIDIYNAPDLNSKVILPKKPNDPLEAVSILTKEKIDDFLTEFSGMYDVYLNEQEDRAIIFAQSKAIIKKIFKNFWQEGRFNPIRVKYKDLENPPPISSICSSNINMNEINNNKAISDNLNLILNDNNSNSNNLTESNNTDENLISIEGFSGNEKIIVVDPIPDEMNEEIIDKICYESKGKFETRITRSAKEVGKRRALLFGKNHATRNKLLREMSGAFKGHPMKSARPSKHTLTNTVNITRNFLPPGRFWLDTRDDSIYPEVHADIEAFCAYNPTSSNCANKGASLTSLQGNENGAKEEDKKNSEKKSENNTTSDKTDNAKENTNYKDKEKENLTDKDKDKEDSDNKEKENSDKEKENSDKEKENSDKNKKKKTQTKKIYENYSIDTNYNTSRSIDFLKELQKIDDESETIYKTEVEKFLKVPVPEPPIPSVIIYQVKPNADGKIISINNSLIHPEGSRYACNHWRSTTCISILENPNDFLKSNKVSEFLLKYIGDGGSKIDHMKVNSINLKEANTAIYTNADGKFNDECYLNSHLISPDDFEIEAPGGFINFPLTNVFDGHMTIYYISNQSSADSTTTTTFIFNFSKEVKFDETEHYDYQGIPQAASVYTSIGDNPFTLNTKFIGGKPEKWSRF</sequence>
<evidence type="ECO:0000256" key="2">
    <source>
        <dbReference type="ARBA" id="ARBA00007025"/>
    </source>
</evidence>
<evidence type="ECO:0000313" key="12">
    <source>
        <dbReference type="Proteomes" id="UP001470230"/>
    </source>
</evidence>
<dbReference type="InterPro" id="IPR044574">
    <property type="entry name" value="ARIP4-like"/>
</dbReference>
<evidence type="ECO:0000256" key="4">
    <source>
        <dbReference type="ARBA" id="ARBA00022806"/>
    </source>
</evidence>
<dbReference type="Gene3D" id="3.30.420.10">
    <property type="entry name" value="Ribonuclease H-like superfamily/Ribonuclease H"/>
    <property type="match status" value="1"/>
</dbReference>
<dbReference type="InterPro" id="IPR000504">
    <property type="entry name" value="RRM_dom"/>
</dbReference>
<evidence type="ECO:0000256" key="8">
    <source>
        <dbReference type="PROSITE-ProRule" id="PRU00176"/>
    </source>
</evidence>
<proteinExistence type="inferred from homology"/>
<feature type="compositionally biased region" description="Low complexity" evidence="9">
    <location>
        <begin position="868"/>
        <end position="878"/>
    </location>
</feature>